<gene>
    <name evidence="1" type="ORF">UFOVP668_56</name>
</gene>
<organism evidence="1">
    <name type="scientific">uncultured Caudovirales phage</name>
    <dbReference type="NCBI Taxonomy" id="2100421"/>
    <lineage>
        <taxon>Viruses</taxon>
        <taxon>Duplodnaviria</taxon>
        <taxon>Heunggongvirae</taxon>
        <taxon>Uroviricota</taxon>
        <taxon>Caudoviricetes</taxon>
        <taxon>Peduoviridae</taxon>
        <taxon>Maltschvirus</taxon>
        <taxon>Maltschvirus maltsch</taxon>
    </lineage>
</organism>
<reference evidence="1" key="1">
    <citation type="submission" date="2020-04" db="EMBL/GenBank/DDBJ databases">
        <authorList>
            <person name="Chiriac C."/>
            <person name="Salcher M."/>
            <person name="Ghai R."/>
            <person name="Kavagutti S V."/>
        </authorList>
    </citation>
    <scope>NUCLEOTIDE SEQUENCE</scope>
</reference>
<evidence type="ECO:0000313" key="1">
    <source>
        <dbReference type="EMBL" id="CAB4156423.1"/>
    </source>
</evidence>
<name>A0A6J5NC42_9CAUD</name>
<accession>A0A6J5NC42</accession>
<protein>
    <submittedName>
        <fullName evidence="1">Uncharacterized protein</fullName>
    </submittedName>
</protein>
<dbReference type="EMBL" id="LR796641">
    <property type="protein sequence ID" value="CAB4156423.1"/>
    <property type="molecule type" value="Genomic_DNA"/>
</dbReference>
<proteinExistence type="predicted"/>
<sequence length="47" mass="5388">MTIETLQDIHYFLTRVVAHGDDQTRLLEAIDRLDAFINAMQKVRSAA</sequence>